<organism evidence="1 2">
    <name type="scientific">Haematococcus lacustris</name>
    <name type="common">Green alga</name>
    <name type="synonym">Haematococcus pluvialis</name>
    <dbReference type="NCBI Taxonomy" id="44745"/>
    <lineage>
        <taxon>Eukaryota</taxon>
        <taxon>Viridiplantae</taxon>
        <taxon>Chlorophyta</taxon>
        <taxon>core chlorophytes</taxon>
        <taxon>Chlorophyceae</taxon>
        <taxon>CS clade</taxon>
        <taxon>Chlamydomonadales</taxon>
        <taxon>Haematococcaceae</taxon>
        <taxon>Haematococcus</taxon>
    </lineage>
</organism>
<evidence type="ECO:0000313" key="1">
    <source>
        <dbReference type="EMBL" id="GFH10016.1"/>
    </source>
</evidence>
<dbReference type="Proteomes" id="UP000485058">
    <property type="component" value="Unassembled WGS sequence"/>
</dbReference>
<accession>A0A699YSV7</accession>
<reference evidence="1 2" key="1">
    <citation type="submission" date="2020-02" db="EMBL/GenBank/DDBJ databases">
        <title>Draft genome sequence of Haematococcus lacustris strain NIES-144.</title>
        <authorList>
            <person name="Morimoto D."/>
            <person name="Nakagawa S."/>
            <person name="Yoshida T."/>
            <person name="Sawayama S."/>
        </authorList>
    </citation>
    <scope>NUCLEOTIDE SEQUENCE [LARGE SCALE GENOMIC DNA]</scope>
    <source>
        <strain evidence="1 2">NIES-144</strain>
    </source>
</reference>
<dbReference type="EMBL" id="BLLF01000281">
    <property type="protein sequence ID" value="GFH10016.1"/>
    <property type="molecule type" value="Genomic_DNA"/>
</dbReference>
<name>A0A699YSV7_HAELA</name>
<protein>
    <submittedName>
        <fullName evidence="1">Uncharacterized protein</fullName>
    </submittedName>
</protein>
<evidence type="ECO:0000313" key="2">
    <source>
        <dbReference type="Proteomes" id="UP000485058"/>
    </source>
</evidence>
<keyword evidence="2" id="KW-1185">Reference proteome</keyword>
<comment type="caution">
    <text evidence="1">The sequence shown here is derived from an EMBL/GenBank/DDBJ whole genome shotgun (WGS) entry which is preliminary data.</text>
</comment>
<dbReference type="AlphaFoldDB" id="A0A699YSV7"/>
<gene>
    <name evidence="1" type="ORF">HaLaN_05258</name>
</gene>
<proteinExistence type="predicted"/>
<sequence length="93" mass="10097">MTARGPLRYGPPRYVLFGMVLLRRVLARPKGRPTKVCLLAAHTSSFAAVTLGSSRQHAELYTLGGTDPYIRKVRATDNAVARTPLGNCWASLG</sequence>